<evidence type="ECO:0000313" key="2">
    <source>
        <dbReference type="EMBL" id="ADN77758.1"/>
    </source>
</evidence>
<dbReference type="Gene3D" id="3.30.420.150">
    <property type="entry name" value="Exopolyphosphatase. Domain 2"/>
    <property type="match status" value="1"/>
</dbReference>
<protein>
    <submittedName>
        <fullName evidence="2">Ppx/GppA phosphatase</fullName>
        <ecNumber evidence="2">3.6.1.40</ecNumber>
    </submittedName>
</protein>
<reference evidence="2 3" key="1">
    <citation type="journal article" date="2010" name="Stand. Genomic Sci.">
        <title>Complete genome sequence of Ferrimonas balearica type strain (PAT).</title>
        <authorList>
            <person name="Nolan M."/>
            <person name="Sikorski J."/>
            <person name="Davenport K."/>
            <person name="Lucas S."/>
            <person name="Glavina Del Rio T."/>
            <person name="Tice H."/>
            <person name="Cheng J."/>
            <person name="Goodwin L."/>
            <person name="Pitluck S."/>
            <person name="Liolios K."/>
            <person name="Ivanova N."/>
            <person name="Mavromatis K."/>
            <person name="Ovchinnikova G."/>
            <person name="Pati A."/>
            <person name="Chen A."/>
            <person name="Palaniappan K."/>
            <person name="Land M."/>
            <person name="Hauser L."/>
            <person name="Chang Y."/>
            <person name="Jeffries C."/>
            <person name="Tapia R."/>
            <person name="Brettin T."/>
            <person name="Detter J."/>
            <person name="Han C."/>
            <person name="Yasawong M."/>
            <person name="Rohde M."/>
            <person name="Tindall B."/>
            <person name="Goker M."/>
            <person name="Woyke T."/>
            <person name="Bristow J."/>
            <person name="Eisen J."/>
            <person name="Markowitz V."/>
            <person name="Hugenholtz P."/>
            <person name="Kyrpides N."/>
            <person name="Klenk H."/>
            <person name="Lapidus A."/>
        </authorList>
    </citation>
    <scope>NUCLEOTIDE SEQUENCE [LARGE SCALE GENOMIC DNA]</scope>
    <source>
        <strain evidence="3">DSM 9799 / CCM 4581 / KCTC 23876 / PAT</strain>
    </source>
</reference>
<accession>E1SNV1</accession>
<dbReference type="GeneID" id="67183767"/>
<dbReference type="PANTHER" id="PTHR30005:SF0">
    <property type="entry name" value="RETROGRADE REGULATION PROTEIN 2"/>
    <property type="match status" value="1"/>
</dbReference>
<dbReference type="InterPro" id="IPR050273">
    <property type="entry name" value="GppA/Ppx_hydrolase"/>
</dbReference>
<dbReference type="Proteomes" id="UP000006683">
    <property type="component" value="Chromosome"/>
</dbReference>
<name>E1SNV1_FERBD</name>
<keyword evidence="2" id="KW-0378">Hydrolase</keyword>
<evidence type="ECO:0000313" key="3">
    <source>
        <dbReference type="Proteomes" id="UP000006683"/>
    </source>
</evidence>
<dbReference type="OrthoDB" id="9793035at2"/>
<dbReference type="InterPro" id="IPR043129">
    <property type="entry name" value="ATPase_NBD"/>
</dbReference>
<proteinExistence type="predicted"/>
<keyword evidence="3" id="KW-1185">Reference proteome</keyword>
<dbReference type="eggNOG" id="COG0248">
    <property type="taxonomic scope" value="Bacteria"/>
</dbReference>
<dbReference type="GO" id="GO:0015949">
    <property type="term" value="P:nucleobase-containing small molecule interconversion"/>
    <property type="evidence" value="ECO:0007669"/>
    <property type="project" value="TreeGrafter"/>
</dbReference>
<feature type="domain" description="Ppx/GppA phosphatase N-terminal" evidence="1">
    <location>
        <begin position="27"/>
        <end position="302"/>
    </location>
</feature>
<dbReference type="EC" id="3.6.1.40" evidence="2"/>
<sequence length="310" mass="32623">MVKPQTDPSDTLVAAITLGSNSFNLLIAKTGPAVPTIIAKHKRKARLARGLALDGHIGDDAMAEGLDCLAWFGELLKQYQPARVAVLATAALRQADNAAQFIAEGEPRLGYPIEVISGQREATLIYQGMRAATAVTGTVMVLDIGGASTELVVGDEQAMAFKHSFELGCVTTMQGALQQGISADAFDQVAQTVSEALAPFAEQLAPYHGIEALGVSGTVRSLFELFEARGTPLEAITPIELSQVRDELLNLGHNALPGLDPERVPTFAAGVALLTGFMTALELPQLALAGGALREGVLVELARELADTDR</sequence>
<dbReference type="InterPro" id="IPR003695">
    <property type="entry name" value="Ppx_GppA_N"/>
</dbReference>
<organism evidence="2 3">
    <name type="scientific">Ferrimonas balearica (strain DSM 9799 / CCM 4581 / KCTC 23876 / PAT)</name>
    <dbReference type="NCBI Taxonomy" id="550540"/>
    <lineage>
        <taxon>Bacteria</taxon>
        <taxon>Pseudomonadati</taxon>
        <taxon>Pseudomonadota</taxon>
        <taxon>Gammaproteobacteria</taxon>
        <taxon>Alteromonadales</taxon>
        <taxon>Ferrimonadaceae</taxon>
        <taxon>Ferrimonas</taxon>
    </lineage>
</organism>
<dbReference type="Pfam" id="PF02541">
    <property type="entry name" value="Ppx-GppA"/>
    <property type="match status" value="1"/>
</dbReference>
<dbReference type="Gene3D" id="3.30.420.40">
    <property type="match status" value="1"/>
</dbReference>
<dbReference type="GO" id="GO:0008894">
    <property type="term" value="F:guanosine-5'-triphosphate,3'-diphosphate diphosphatase activity"/>
    <property type="evidence" value="ECO:0007669"/>
    <property type="project" value="UniProtKB-EC"/>
</dbReference>
<dbReference type="CDD" id="cd24053">
    <property type="entry name" value="ASKHA_NBD_EcPPX-GppA-like"/>
    <property type="match status" value="1"/>
</dbReference>
<dbReference type="KEGG" id="fbl:Fbal_3562"/>
<dbReference type="STRING" id="550540.Fbal_3562"/>
<dbReference type="EMBL" id="CP002209">
    <property type="protein sequence ID" value="ADN77758.1"/>
    <property type="molecule type" value="Genomic_DNA"/>
</dbReference>
<dbReference type="PANTHER" id="PTHR30005">
    <property type="entry name" value="EXOPOLYPHOSPHATASE"/>
    <property type="match status" value="1"/>
</dbReference>
<dbReference type="AlphaFoldDB" id="E1SNV1"/>
<dbReference type="HOGENOM" id="CLU_025908_4_0_6"/>
<gene>
    <name evidence="2" type="ordered locus">Fbal_3562</name>
</gene>
<dbReference type="RefSeq" id="WP_013347064.1">
    <property type="nucleotide sequence ID" value="NC_014541.1"/>
</dbReference>
<dbReference type="SUPFAM" id="SSF53067">
    <property type="entry name" value="Actin-like ATPase domain"/>
    <property type="match status" value="2"/>
</dbReference>
<evidence type="ECO:0000259" key="1">
    <source>
        <dbReference type="Pfam" id="PF02541"/>
    </source>
</evidence>